<keyword evidence="11" id="KW-1185">Reference proteome</keyword>
<evidence type="ECO:0000313" key="10">
    <source>
        <dbReference type="EMBL" id="GAO48520.1"/>
    </source>
</evidence>
<reference evidence="10 11" key="1">
    <citation type="journal article" date="2011" name="J. Gen. Appl. Microbiol.">
        <title>Draft genome sequencing of the enigmatic yeast Saitoella complicata.</title>
        <authorList>
            <person name="Nishida H."/>
            <person name="Hamamoto M."/>
            <person name="Sugiyama J."/>
        </authorList>
    </citation>
    <scope>NUCLEOTIDE SEQUENCE [LARGE SCALE GENOMIC DNA]</scope>
    <source>
        <strain evidence="10 11">NRRL Y-17804</strain>
    </source>
</reference>
<dbReference type="InterPro" id="IPR029012">
    <property type="entry name" value="Helix_hairpin_bin_sf"/>
</dbReference>
<dbReference type="PANTHER" id="PTHR42650">
    <property type="entry name" value="TAIL-ANCHORED PROTEIN INSERTION RECEPTOR WRB"/>
    <property type="match status" value="1"/>
</dbReference>
<comment type="subcellular location">
    <subcellularLocation>
        <location evidence="1">Endoplasmic reticulum membrane</location>
        <topology evidence="1">Multi-pass membrane protein</topology>
    </subcellularLocation>
</comment>
<dbReference type="GO" id="GO:0043529">
    <property type="term" value="C:GET complex"/>
    <property type="evidence" value="ECO:0007669"/>
    <property type="project" value="InterPro"/>
</dbReference>
<name>A0A0E9NGI7_SAICN</name>
<evidence type="ECO:0000256" key="2">
    <source>
        <dbReference type="ARBA" id="ARBA00010799"/>
    </source>
</evidence>
<reference evidence="10 11" key="3">
    <citation type="journal article" date="2015" name="Genome Announc.">
        <title>Draft Genome Sequence of the Archiascomycetous Yeast Saitoella complicata.</title>
        <authorList>
            <person name="Yamauchi K."/>
            <person name="Kondo S."/>
            <person name="Hamamoto M."/>
            <person name="Takahashi Y."/>
            <person name="Ogura Y."/>
            <person name="Hayashi T."/>
            <person name="Nishida H."/>
        </authorList>
    </citation>
    <scope>NUCLEOTIDE SEQUENCE [LARGE SCALE GENOMIC DNA]</scope>
    <source>
        <strain evidence="10 11">NRRL Y-17804</strain>
    </source>
</reference>
<evidence type="ECO:0000256" key="7">
    <source>
        <dbReference type="ARBA" id="ARBA00023136"/>
    </source>
</evidence>
<dbReference type="AlphaFoldDB" id="A0A0E9NGI7"/>
<evidence type="ECO:0000256" key="9">
    <source>
        <dbReference type="SAM" id="Phobius"/>
    </source>
</evidence>
<dbReference type="Gene3D" id="1.10.287.660">
    <property type="entry name" value="Helix hairpin bin"/>
    <property type="match status" value="1"/>
</dbReference>
<keyword evidence="3 8" id="KW-0813">Transport</keyword>
<sequence>MVRASVIVGPKSGSNCRSVPFAMSVLLLAFIIVLINSLITLIGTDTIASYAWSAYSRFIPGPHSGKVAQYKKLQIQALKTKTEMQGTSSQDEFAKWAKLRRRFDKEVAEMEKITQDLSVFKAGFQAKFKTGIWAGTKGVRYFSSWWYGKQAVFYLPKGWFPYWVEYVLSFPKAPMGAVSSTIWFIAAERVIGEVLEVVAGQVKQYTAPKVTKENVEEPEKKVPVSAGREL</sequence>
<evidence type="ECO:0000256" key="6">
    <source>
        <dbReference type="ARBA" id="ARBA00022989"/>
    </source>
</evidence>
<dbReference type="Pfam" id="PF04420">
    <property type="entry name" value="CHD5"/>
    <property type="match status" value="1"/>
</dbReference>
<comment type="caution">
    <text evidence="10">The sequence shown here is derived from an EMBL/GenBank/DDBJ whole genome shotgun (WGS) entry which is preliminary data.</text>
</comment>
<accession>A0A0E9NGI7</accession>
<evidence type="ECO:0000256" key="8">
    <source>
        <dbReference type="HAMAP-Rule" id="MF_03113"/>
    </source>
</evidence>
<dbReference type="STRING" id="698492.A0A0E9NGI7"/>
<comment type="similarity">
    <text evidence="2 8">Belongs to the WRB/GET1 family.</text>
</comment>
<reference evidence="10 11" key="2">
    <citation type="journal article" date="2014" name="J. Gen. Appl. Microbiol.">
        <title>The early diverging ascomycetous budding yeast Saitoella complicata has three histone deacetylases belonging to the Clr6, Hos2, and Rpd3 lineages.</title>
        <authorList>
            <person name="Nishida H."/>
            <person name="Matsumoto T."/>
            <person name="Kondo S."/>
            <person name="Hamamoto M."/>
            <person name="Yoshikawa H."/>
        </authorList>
    </citation>
    <scope>NUCLEOTIDE SEQUENCE [LARGE SCALE GENOMIC DNA]</scope>
    <source>
        <strain evidence="10 11">NRRL Y-17804</strain>
    </source>
</reference>
<protein>
    <submittedName>
        <fullName evidence="10">Uncharacterized protein</fullName>
    </submittedName>
</protein>
<dbReference type="GO" id="GO:0071816">
    <property type="term" value="P:tail-anchored membrane protein insertion into ER membrane"/>
    <property type="evidence" value="ECO:0007669"/>
    <property type="project" value="InterPro"/>
</dbReference>
<feature type="topological domain" description="Lumenal" evidence="8">
    <location>
        <begin position="1"/>
        <end position="25"/>
    </location>
</feature>
<dbReference type="PANTHER" id="PTHR42650:SF1">
    <property type="entry name" value="GUIDED ENTRY OF TAIL-ANCHORED PROTEINS FACTOR 1"/>
    <property type="match status" value="1"/>
</dbReference>
<dbReference type="OMA" id="AEWIISF"/>
<keyword evidence="5 8" id="KW-0256">Endoplasmic reticulum</keyword>
<evidence type="ECO:0000256" key="3">
    <source>
        <dbReference type="ARBA" id="ARBA00022448"/>
    </source>
</evidence>
<evidence type="ECO:0000256" key="1">
    <source>
        <dbReference type="ARBA" id="ARBA00004477"/>
    </source>
</evidence>
<dbReference type="Proteomes" id="UP000033140">
    <property type="component" value="Unassembled WGS sequence"/>
</dbReference>
<dbReference type="GO" id="GO:0043495">
    <property type="term" value="F:protein-membrane adaptor activity"/>
    <property type="evidence" value="ECO:0007669"/>
    <property type="project" value="TreeGrafter"/>
</dbReference>
<proteinExistence type="inferred from homology"/>
<evidence type="ECO:0000256" key="5">
    <source>
        <dbReference type="ARBA" id="ARBA00022824"/>
    </source>
</evidence>
<dbReference type="EMBL" id="BACD03000015">
    <property type="protein sequence ID" value="GAO48520.1"/>
    <property type="molecule type" value="Genomic_DNA"/>
</dbReference>
<gene>
    <name evidence="8" type="primary">GET1</name>
    <name evidence="10" type="ORF">G7K_2693-t1</name>
</gene>
<feature type="topological domain" description="Cytoplasmic" evidence="8">
    <location>
        <begin position="195"/>
        <end position="230"/>
    </location>
</feature>
<dbReference type="InterPro" id="IPR028945">
    <property type="entry name" value="Get1"/>
</dbReference>
<dbReference type="HAMAP" id="MF_03113">
    <property type="entry name" value="Get1"/>
    <property type="match status" value="1"/>
</dbReference>
<feature type="transmembrane region" description="Helical" evidence="9">
    <location>
        <begin position="21"/>
        <end position="43"/>
    </location>
</feature>
<keyword evidence="4 8" id="KW-0812">Transmembrane</keyword>
<evidence type="ECO:0000313" key="11">
    <source>
        <dbReference type="Proteomes" id="UP000033140"/>
    </source>
</evidence>
<evidence type="ECO:0000256" key="4">
    <source>
        <dbReference type="ARBA" id="ARBA00022692"/>
    </source>
</evidence>
<keyword evidence="6 8" id="KW-1133">Transmembrane helix</keyword>
<keyword evidence="7 8" id="KW-0472">Membrane</keyword>
<comment type="caution">
    <text evidence="8">Lacks conserved residue(s) required for the propagation of feature annotation.</text>
</comment>
<organism evidence="10 11">
    <name type="scientific">Saitoella complicata (strain BCRC 22490 / CBS 7301 / JCM 7358 / NBRC 10748 / NRRL Y-17804)</name>
    <dbReference type="NCBI Taxonomy" id="698492"/>
    <lineage>
        <taxon>Eukaryota</taxon>
        <taxon>Fungi</taxon>
        <taxon>Dikarya</taxon>
        <taxon>Ascomycota</taxon>
        <taxon>Taphrinomycotina</taxon>
        <taxon>Taphrinomycotina incertae sedis</taxon>
        <taxon>Saitoella</taxon>
    </lineage>
</organism>
<dbReference type="GO" id="GO:0005789">
    <property type="term" value="C:endoplasmic reticulum membrane"/>
    <property type="evidence" value="ECO:0007669"/>
    <property type="project" value="UniProtKB-SubCell"/>
</dbReference>
<dbReference type="InterPro" id="IPR027538">
    <property type="entry name" value="Get1_fungi"/>
</dbReference>